<comment type="caution">
    <text evidence="2">The sequence shown here is derived from an EMBL/GenBank/DDBJ whole genome shotgun (WGS) entry which is preliminary data.</text>
</comment>
<keyword evidence="1" id="KW-0812">Transmembrane</keyword>
<name>A0ABQ8J5A2_DERPT</name>
<accession>A0ABQ8J5A2</accession>
<keyword evidence="1" id="KW-1133">Transmembrane helix</keyword>
<reference evidence="2 3" key="2">
    <citation type="journal article" date="2022" name="Mol. Biol. Evol.">
        <title>Comparative Genomics Reveals Insights into the Divergent Evolution of Astigmatic Mites and Household Pest Adaptations.</title>
        <authorList>
            <person name="Xiong Q."/>
            <person name="Wan A.T."/>
            <person name="Liu X."/>
            <person name="Fung C.S."/>
            <person name="Xiao X."/>
            <person name="Malainual N."/>
            <person name="Hou J."/>
            <person name="Wang L."/>
            <person name="Wang M."/>
            <person name="Yang K.Y."/>
            <person name="Cui Y."/>
            <person name="Leung E.L."/>
            <person name="Nong W."/>
            <person name="Shin S.K."/>
            <person name="Au S.W."/>
            <person name="Jeong K.Y."/>
            <person name="Chew F.T."/>
            <person name="Hui J.H."/>
            <person name="Leung T.F."/>
            <person name="Tungtrongchitr A."/>
            <person name="Zhong N."/>
            <person name="Liu Z."/>
            <person name="Tsui S.K."/>
        </authorList>
    </citation>
    <scope>NUCLEOTIDE SEQUENCE [LARGE SCALE GENOMIC DNA]</scope>
    <source>
        <strain evidence="2">Derp</strain>
    </source>
</reference>
<proteinExistence type="predicted"/>
<keyword evidence="3" id="KW-1185">Reference proteome</keyword>
<dbReference type="Proteomes" id="UP000887458">
    <property type="component" value="Unassembled WGS sequence"/>
</dbReference>
<dbReference type="EMBL" id="NJHN03000074">
    <property type="protein sequence ID" value="KAH9417757.1"/>
    <property type="molecule type" value="Genomic_DNA"/>
</dbReference>
<gene>
    <name evidence="2" type="ORF">DERP_011468</name>
</gene>
<feature type="transmembrane region" description="Helical" evidence="1">
    <location>
        <begin position="27"/>
        <end position="46"/>
    </location>
</feature>
<evidence type="ECO:0000313" key="3">
    <source>
        <dbReference type="Proteomes" id="UP000887458"/>
    </source>
</evidence>
<evidence type="ECO:0000313" key="2">
    <source>
        <dbReference type="EMBL" id="KAH9417757.1"/>
    </source>
</evidence>
<reference evidence="2 3" key="1">
    <citation type="journal article" date="2018" name="J. Allergy Clin. Immunol.">
        <title>High-quality assembly of Dermatophagoides pteronyssinus genome and transcriptome reveals a wide range of novel allergens.</title>
        <authorList>
            <person name="Liu X.Y."/>
            <person name="Yang K.Y."/>
            <person name="Wang M.Q."/>
            <person name="Kwok J.S."/>
            <person name="Zeng X."/>
            <person name="Yang Z."/>
            <person name="Xiao X.J."/>
            <person name="Lau C.P."/>
            <person name="Li Y."/>
            <person name="Huang Z.M."/>
            <person name="Ba J.G."/>
            <person name="Yim A.K."/>
            <person name="Ouyang C.Y."/>
            <person name="Ngai S.M."/>
            <person name="Chan T.F."/>
            <person name="Leung E.L."/>
            <person name="Liu L."/>
            <person name="Liu Z.G."/>
            <person name="Tsui S.K."/>
        </authorList>
    </citation>
    <scope>NUCLEOTIDE SEQUENCE [LARGE SCALE GENOMIC DNA]</scope>
    <source>
        <strain evidence="2">Derp</strain>
    </source>
</reference>
<protein>
    <submittedName>
        <fullName evidence="2">Uncharacterized protein</fullName>
    </submittedName>
</protein>
<sequence>MFSLNEDCPCVFPKTENRFDGDPYYDYYFGLVVRLFAKVYMFSFYYEIPLTHIRFMFETSSSSL</sequence>
<keyword evidence="1" id="KW-0472">Membrane</keyword>
<evidence type="ECO:0000256" key="1">
    <source>
        <dbReference type="SAM" id="Phobius"/>
    </source>
</evidence>
<organism evidence="2 3">
    <name type="scientific">Dermatophagoides pteronyssinus</name>
    <name type="common">European house dust mite</name>
    <dbReference type="NCBI Taxonomy" id="6956"/>
    <lineage>
        <taxon>Eukaryota</taxon>
        <taxon>Metazoa</taxon>
        <taxon>Ecdysozoa</taxon>
        <taxon>Arthropoda</taxon>
        <taxon>Chelicerata</taxon>
        <taxon>Arachnida</taxon>
        <taxon>Acari</taxon>
        <taxon>Acariformes</taxon>
        <taxon>Sarcoptiformes</taxon>
        <taxon>Astigmata</taxon>
        <taxon>Psoroptidia</taxon>
        <taxon>Analgoidea</taxon>
        <taxon>Pyroglyphidae</taxon>
        <taxon>Dermatophagoidinae</taxon>
        <taxon>Dermatophagoides</taxon>
    </lineage>
</organism>